<keyword evidence="3 5" id="KW-0067">ATP-binding</keyword>
<evidence type="ECO:0000256" key="3">
    <source>
        <dbReference type="ARBA" id="ARBA00022840"/>
    </source>
</evidence>
<dbReference type="PANTHER" id="PTHR45772:SF3">
    <property type="entry name" value="ABC TRANSPORTER ATP-BINDING PROTEIN"/>
    <property type="match status" value="1"/>
</dbReference>
<dbReference type="SUPFAM" id="SSF52540">
    <property type="entry name" value="P-loop containing nucleoside triphosphate hydrolases"/>
    <property type="match status" value="1"/>
</dbReference>
<dbReference type="InterPro" id="IPR027417">
    <property type="entry name" value="P-loop_NTPase"/>
</dbReference>
<dbReference type="PANTHER" id="PTHR45772">
    <property type="entry name" value="CONSERVED COMPONENT OF ABC TRANSPORTER FOR NATURAL AMINO ACIDS-RELATED"/>
    <property type="match status" value="1"/>
</dbReference>
<feature type="domain" description="ABC transporter" evidence="4">
    <location>
        <begin position="22"/>
        <end position="263"/>
    </location>
</feature>
<keyword evidence="6" id="KW-1185">Reference proteome</keyword>
<proteinExistence type="predicted"/>
<evidence type="ECO:0000256" key="2">
    <source>
        <dbReference type="ARBA" id="ARBA00022741"/>
    </source>
</evidence>
<dbReference type="SMART" id="SM00382">
    <property type="entry name" value="AAA"/>
    <property type="match status" value="1"/>
</dbReference>
<evidence type="ECO:0000256" key="1">
    <source>
        <dbReference type="ARBA" id="ARBA00022448"/>
    </source>
</evidence>
<dbReference type="RefSeq" id="WP_083386684.1">
    <property type="nucleotide sequence ID" value="NZ_FNWO01000005.1"/>
</dbReference>
<dbReference type="InterPro" id="IPR003439">
    <property type="entry name" value="ABC_transporter-like_ATP-bd"/>
</dbReference>
<dbReference type="AlphaFoldDB" id="A0A1H6HFJ7"/>
<dbReference type="GO" id="GO:0005524">
    <property type="term" value="F:ATP binding"/>
    <property type="evidence" value="ECO:0007669"/>
    <property type="project" value="UniProtKB-KW"/>
</dbReference>
<dbReference type="InterPro" id="IPR003593">
    <property type="entry name" value="AAA+_ATPase"/>
</dbReference>
<protein>
    <submittedName>
        <fullName evidence="5">Amino acid/amide ABC transporter ATP-binding protein 1, HAAT family</fullName>
    </submittedName>
</protein>
<dbReference type="GO" id="GO:0016887">
    <property type="term" value="F:ATP hydrolysis activity"/>
    <property type="evidence" value="ECO:0007669"/>
    <property type="project" value="InterPro"/>
</dbReference>
<sequence length="268" mass="28977">MTTMPLVPVEAAPPCDSRACVLETRGLTKSFGGLVAVNAVSLRFLERQTHAIIGPNGAGKSTLVNLLTAHLPPSGGRILCRNTDITGLPAHRMTGLGIGRSYQKTNLFPSFTCFENCRLAAQTRLPTSMRFFRPAARYREINRHAEAALDLCGLSARRDRVAGTMSYGEQRQLEIGMVLASGPEILVLDEPLAGMGREESERMVALLRGLAPHFTIILIEHDMDAVFSLAEVLTVMVNGTLLETGPVEQVRASVAVRDAYLGDGAEAY</sequence>
<reference evidence="6" key="1">
    <citation type="submission" date="2016-10" db="EMBL/GenBank/DDBJ databases">
        <authorList>
            <person name="Varghese N."/>
            <person name="Submissions S."/>
        </authorList>
    </citation>
    <scope>NUCLEOTIDE SEQUENCE [LARGE SCALE GENOMIC DNA]</scope>
    <source>
        <strain evidence="6">DSM 13234</strain>
    </source>
</reference>
<dbReference type="Pfam" id="PF00005">
    <property type="entry name" value="ABC_tran"/>
    <property type="match status" value="1"/>
</dbReference>
<keyword evidence="1" id="KW-0813">Transport</keyword>
<dbReference type="Gene3D" id="3.40.50.300">
    <property type="entry name" value="P-loop containing nucleotide triphosphate hydrolases"/>
    <property type="match status" value="1"/>
</dbReference>
<dbReference type="CDD" id="cd03219">
    <property type="entry name" value="ABC_Mj1267_LivG_branched"/>
    <property type="match status" value="1"/>
</dbReference>
<dbReference type="PROSITE" id="PS50893">
    <property type="entry name" value="ABC_TRANSPORTER_2"/>
    <property type="match status" value="1"/>
</dbReference>
<keyword evidence="2" id="KW-0547">Nucleotide-binding</keyword>
<organism evidence="5 6">
    <name type="scientific">Magnetospirillum fulvum</name>
    <name type="common">Rhodospirillum fulvum</name>
    <dbReference type="NCBI Taxonomy" id="1082"/>
    <lineage>
        <taxon>Bacteria</taxon>
        <taxon>Pseudomonadati</taxon>
        <taxon>Pseudomonadota</taxon>
        <taxon>Alphaproteobacteria</taxon>
        <taxon>Rhodospirillales</taxon>
        <taxon>Rhodospirillaceae</taxon>
        <taxon>Magnetospirillum</taxon>
    </lineage>
</organism>
<dbReference type="InterPro" id="IPR051120">
    <property type="entry name" value="ABC_AA/LPS_Transport"/>
</dbReference>
<name>A0A1H6HFJ7_MAGFU</name>
<gene>
    <name evidence="5" type="ORF">SAMN04244559_01467</name>
</gene>
<dbReference type="Proteomes" id="UP000182983">
    <property type="component" value="Unassembled WGS sequence"/>
</dbReference>
<evidence type="ECO:0000259" key="4">
    <source>
        <dbReference type="PROSITE" id="PS50893"/>
    </source>
</evidence>
<dbReference type="EMBL" id="FNWO01000005">
    <property type="protein sequence ID" value="SEH33892.1"/>
    <property type="molecule type" value="Genomic_DNA"/>
</dbReference>
<evidence type="ECO:0000313" key="5">
    <source>
        <dbReference type="EMBL" id="SEH33892.1"/>
    </source>
</evidence>
<evidence type="ECO:0000313" key="6">
    <source>
        <dbReference type="Proteomes" id="UP000182983"/>
    </source>
</evidence>
<accession>A0A1H6HFJ7</accession>
<dbReference type="GO" id="GO:0005886">
    <property type="term" value="C:plasma membrane"/>
    <property type="evidence" value="ECO:0007669"/>
    <property type="project" value="TreeGrafter"/>
</dbReference>